<keyword evidence="2" id="KW-1185">Reference proteome</keyword>
<gene>
    <name evidence="1" type="ORF">MJO28_014248</name>
</gene>
<reference evidence="2" key="2">
    <citation type="journal article" date="2018" name="Mol. Plant Microbe Interact.">
        <title>Genome sequence resources for the wheat stripe rust pathogen (Puccinia striiformis f. sp. tritici) and the barley stripe rust pathogen (Puccinia striiformis f. sp. hordei).</title>
        <authorList>
            <person name="Xia C."/>
            <person name="Wang M."/>
            <person name="Yin C."/>
            <person name="Cornejo O.E."/>
            <person name="Hulbert S.H."/>
            <person name="Chen X."/>
        </authorList>
    </citation>
    <scope>NUCLEOTIDE SEQUENCE [LARGE SCALE GENOMIC DNA]</scope>
    <source>
        <strain evidence="2">93-210</strain>
    </source>
</reference>
<evidence type="ECO:0000313" key="1">
    <source>
        <dbReference type="EMBL" id="KAI7938669.1"/>
    </source>
</evidence>
<evidence type="ECO:0000313" key="2">
    <source>
        <dbReference type="Proteomes" id="UP001060170"/>
    </source>
</evidence>
<name>A0ACC0DUH3_9BASI</name>
<dbReference type="Proteomes" id="UP001060170">
    <property type="component" value="Chromosome 15"/>
</dbReference>
<sequence>MSHMTLNCMKKNWIHNHCHHLRRGRKVLHDHELQHYNIEEGQEDVPHDIELYEEEQESKPSTSNKAGKRGPA</sequence>
<organism evidence="1 2">
    <name type="scientific">Puccinia striiformis f. sp. tritici</name>
    <dbReference type="NCBI Taxonomy" id="168172"/>
    <lineage>
        <taxon>Eukaryota</taxon>
        <taxon>Fungi</taxon>
        <taxon>Dikarya</taxon>
        <taxon>Basidiomycota</taxon>
        <taxon>Pucciniomycotina</taxon>
        <taxon>Pucciniomycetes</taxon>
        <taxon>Pucciniales</taxon>
        <taxon>Pucciniaceae</taxon>
        <taxon>Puccinia</taxon>
    </lineage>
</organism>
<protein>
    <submittedName>
        <fullName evidence="1">Uncharacterized protein</fullName>
    </submittedName>
</protein>
<accession>A0ACC0DUH3</accession>
<dbReference type="EMBL" id="CM045879">
    <property type="protein sequence ID" value="KAI7938669.1"/>
    <property type="molecule type" value="Genomic_DNA"/>
</dbReference>
<reference evidence="2" key="1">
    <citation type="journal article" date="2018" name="BMC Genomics">
        <title>Genomic insights into host adaptation between the wheat stripe rust pathogen (Puccinia striiformis f. sp. tritici) and the barley stripe rust pathogen (Puccinia striiformis f. sp. hordei).</title>
        <authorList>
            <person name="Xia C."/>
            <person name="Wang M."/>
            <person name="Yin C."/>
            <person name="Cornejo O.E."/>
            <person name="Hulbert S.H."/>
            <person name="Chen X."/>
        </authorList>
    </citation>
    <scope>NUCLEOTIDE SEQUENCE [LARGE SCALE GENOMIC DNA]</scope>
    <source>
        <strain evidence="2">93-210</strain>
    </source>
</reference>
<reference evidence="1 2" key="3">
    <citation type="journal article" date="2022" name="Microbiol. Spectr.">
        <title>Folding features and dynamics of 3D genome architecture in plant fungal pathogens.</title>
        <authorList>
            <person name="Xia C."/>
        </authorList>
    </citation>
    <scope>NUCLEOTIDE SEQUENCE [LARGE SCALE GENOMIC DNA]</scope>
    <source>
        <strain evidence="1 2">93-210</strain>
    </source>
</reference>
<comment type="caution">
    <text evidence="1">The sequence shown here is derived from an EMBL/GenBank/DDBJ whole genome shotgun (WGS) entry which is preliminary data.</text>
</comment>
<proteinExistence type="predicted"/>